<keyword evidence="3" id="KW-1185">Reference proteome</keyword>
<dbReference type="InterPro" id="IPR001173">
    <property type="entry name" value="Glyco_trans_2-like"/>
</dbReference>
<dbReference type="STRING" id="227084.SAMN05421855_103346"/>
<dbReference type="OrthoDB" id="396512at2"/>
<dbReference type="PANTHER" id="PTHR22916">
    <property type="entry name" value="GLYCOSYLTRANSFERASE"/>
    <property type="match status" value="1"/>
</dbReference>
<dbReference type="SUPFAM" id="SSF53448">
    <property type="entry name" value="Nucleotide-diphospho-sugar transferases"/>
    <property type="match status" value="1"/>
</dbReference>
<dbReference type="PANTHER" id="PTHR22916:SF3">
    <property type="entry name" value="UDP-GLCNAC:BETAGAL BETA-1,3-N-ACETYLGLUCOSAMINYLTRANSFERASE-LIKE PROTEIN 1"/>
    <property type="match status" value="1"/>
</dbReference>
<keyword evidence="2" id="KW-0808">Transferase</keyword>
<dbReference type="Pfam" id="PF00535">
    <property type="entry name" value="Glycos_transf_2"/>
    <property type="match status" value="1"/>
</dbReference>
<reference evidence="2 3" key="1">
    <citation type="submission" date="2016-10" db="EMBL/GenBank/DDBJ databases">
        <authorList>
            <person name="de Groot N.N."/>
        </authorList>
    </citation>
    <scope>NUCLEOTIDE SEQUENCE [LARGE SCALE GENOMIC DNA]</scope>
    <source>
        <strain evidence="2 3">DSM 16195</strain>
    </source>
</reference>
<organism evidence="2 3">
    <name type="scientific">Ulvibacter litoralis</name>
    <dbReference type="NCBI Taxonomy" id="227084"/>
    <lineage>
        <taxon>Bacteria</taxon>
        <taxon>Pseudomonadati</taxon>
        <taxon>Bacteroidota</taxon>
        <taxon>Flavobacteriia</taxon>
        <taxon>Flavobacteriales</taxon>
        <taxon>Flavobacteriaceae</taxon>
        <taxon>Ulvibacter</taxon>
    </lineage>
</organism>
<accession>A0A1G7GV90</accession>
<sequence length="338" mass="39343">MIEPLISIVLPVYNGGRYLKQSIESCLSQTYKNIELIIVDDCSTDNSLEIANEFAIRDNRVKVHRNKVNSKLPASLNIGHFIAKGDFITWTSDDNYYQKDALKGMYNKLNKNNADIVYADYLIIDEEGVLRNSAKLKPLEYLMFYGVIGACFLYRKQVYERNNGYNENFFLVEDYDFFLRALRHSVYTKIDHPGYYYYRYHPNSLTVKMKSDEVLKAKFILNLKKLYSNFFNDTQLKNKDILISFLVNRFLHGPHMDILPLESNSLLSDLTSGCASLKNFSTERLNRIVISDSVDTIFKNKKFQNIKSLYYLHTKGKHIILRLTVSRYLALIKKCTIG</sequence>
<feature type="domain" description="Glycosyltransferase 2-like" evidence="1">
    <location>
        <begin position="7"/>
        <end position="151"/>
    </location>
</feature>
<evidence type="ECO:0000259" key="1">
    <source>
        <dbReference type="Pfam" id="PF00535"/>
    </source>
</evidence>
<dbReference type="InterPro" id="IPR029044">
    <property type="entry name" value="Nucleotide-diphossugar_trans"/>
</dbReference>
<gene>
    <name evidence="2" type="ORF">SAMN05421855_103346</name>
</gene>
<dbReference type="GO" id="GO:0016758">
    <property type="term" value="F:hexosyltransferase activity"/>
    <property type="evidence" value="ECO:0007669"/>
    <property type="project" value="UniProtKB-ARBA"/>
</dbReference>
<dbReference type="EMBL" id="FNBA01000003">
    <property type="protein sequence ID" value="SDE91994.1"/>
    <property type="molecule type" value="Genomic_DNA"/>
</dbReference>
<protein>
    <submittedName>
        <fullName evidence="2">Glycosyltransferase, GT2 family</fullName>
    </submittedName>
</protein>
<dbReference type="Proteomes" id="UP000199321">
    <property type="component" value="Unassembled WGS sequence"/>
</dbReference>
<dbReference type="AlphaFoldDB" id="A0A1G7GV90"/>
<evidence type="ECO:0000313" key="3">
    <source>
        <dbReference type="Proteomes" id="UP000199321"/>
    </source>
</evidence>
<name>A0A1G7GV90_9FLAO</name>
<proteinExistence type="predicted"/>
<dbReference type="RefSeq" id="WP_093144494.1">
    <property type="nucleotide sequence ID" value="NZ_BMWO01000005.1"/>
</dbReference>
<dbReference type="Gene3D" id="3.90.550.10">
    <property type="entry name" value="Spore Coat Polysaccharide Biosynthesis Protein SpsA, Chain A"/>
    <property type="match status" value="1"/>
</dbReference>
<evidence type="ECO:0000313" key="2">
    <source>
        <dbReference type="EMBL" id="SDE91994.1"/>
    </source>
</evidence>